<feature type="non-terminal residue" evidence="2">
    <location>
        <position position="73"/>
    </location>
</feature>
<comment type="caution">
    <text evidence="2">The sequence shown here is derived from an EMBL/GenBank/DDBJ whole genome shotgun (WGS) entry which is preliminary data.</text>
</comment>
<proteinExistence type="predicted"/>
<evidence type="ECO:0000313" key="2">
    <source>
        <dbReference type="EMBL" id="KKR28029.1"/>
    </source>
</evidence>
<accession>A0A0G0PIN4</accession>
<keyword evidence="1" id="KW-0472">Membrane</keyword>
<keyword evidence="1" id="KW-1133">Transmembrane helix</keyword>
<sequence>MVQIEFLIFILWLVQASYQVLVWVYWIQTKEYRSDRFQVMFKSPEGRYELGTGLLFVKYFLLLMTPFVNYSFN</sequence>
<keyword evidence="1" id="KW-0812">Transmembrane</keyword>
<name>A0A0G0PIN4_9BACT</name>
<evidence type="ECO:0000313" key="3">
    <source>
        <dbReference type="Proteomes" id="UP000034793"/>
    </source>
</evidence>
<dbReference type="Proteomes" id="UP000034793">
    <property type="component" value="Unassembled WGS sequence"/>
</dbReference>
<protein>
    <submittedName>
        <fullName evidence="2">Uncharacterized protein</fullName>
    </submittedName>
</protein>
<gene>
    <name evidence="2" type="ORF">UT61_C0059G0010</name>
</gene>
<reference evidence="2 3" key="1">
    <citation type="journal article" date="2015" name="Nature">
        <title>rRNA introns, odd ribosomes, and small enigmatic genomes across a large radiation of phyla.</title>
        <authorList>
            <person name="Brown C.T."/>
            <person name="Hug L.A."/>
            <person name="Thomas B.C."/>
            <person name="Sharon I."/>
            <person name="Castelle C.J."/>
            <person name="Singh A."/>
            <person name="Wilkins M.J."/>
            <person name="Williams K.H."/>
            <person name="Banfield J.F."/>
        </authorList>
    </citation>
    <scope>NUCLEOTIDE SEQUENCE [LARGE SCALE GENOMIC DNA]</scope>
</reference>
<feature type="transmembrane region" description="Helical" evidence="1">
    <location>
        <begin position="6"/>
        <end position="27"/>
    </location>
</feature>
<organism evidence="2 3">
    <name type="scientific">Candidatus Woesebacteria bacterium GW2011_GWA1_39_8</name>
    <dbReference type="NCBI Taxonomy" id="1618552"/>
    <lineage>
        <taxon>Bacteria</taxon>
        <taxon>Candidatus Woeseibacteriota</taxon>
    </lineage>
</organism>
<dbReference type="AlphaFoldDB" id="A0A0G0PIN4"/>
<evidence type="ECO:0000256" key="1">
    <source>
        <dbReference type="SAM" id="Phobius"/>
    </source>
</evidence>
<feature type="transmembrane region" description="Helical" evidence="1">
    <location>
        <begin position="48"/>
        <end position="68"/>
    </location>
</feature>
<dbReference type="EMBL" id="LBXL01000059">
    <property type="protein sequence ID" value="KKR28029.1"/>
    <property type="molecule type" value="Genomic_DNA"/>
</dbReference>